<evidence type="ECO:0000313" key="3">
    <source>
        <dbReference type="Proteomes" id="UP001144347"/>
    </source>
</evidence>
<dbReference type="Proteomes" id="UP001144347">
    <property type="component" value="Unassembled WGS sequence"/>
</dbReference>
<dbReference type="RefSeq" id="WP_269428007.1">
    <property type="nucleotide sequence ID" value="NZ_JAPWGM010000004.1"/>
</dbReference>
<evidence type="ECO:0000313" key="2">
    <source>
        <dbReference type="EMBL" id="MCZ4244954.1"/>
    </source>
</evidence>
<evidence type="ECO:0000256" key="1">
    <source>
        <dbReference type="SAM" id="SignalP"/>
    </source>
</evidence>
<dbReference type="EMBL" id="JAPWGM010000004">
    <property type="protein sequence ID" value="MCZ4244954.1"/>
    <property type="molecule type" value="Genomic_DNA"/>
</dbReference>
<reference evidence="2" key="1">
    <citation type="submission" date="2022-12" db="EMBL/GenBank/DDBJ databases">
        <title>Genome sequence of HCMS5-2.</title>
        <authorList>
            <person name="Woo H."/>
        </authorList>
    </citation>
    <scope>NUCLEOTIDE SEQUENCE</scope>
    <source>
        <strain evidence="2">HCMS5-2</strain>
    </source>
</reference>
<comment type="caution">
    <text evidence="2">The sequence shown here is derived from an EMBL/GenBank/DDBJ whole genome shotgun (WGS) entry which is preliminary data.</text>
</comment>
<accession>A0ABT4LAM2</accession>
<proteinExistence type="predicted"/>
<keyword evidence="1" id="KW-0732">Signal</keyword>
<feature type="chain" id="PRO_5045643013" evidence="1">
    <location>
        <begin position="25"/>
        <end position="108"/>
    </location>
</feature>
<organism evidence="2 3">
    <name type="scientific">Pedobacter punctiformis</name>
    <dbReference type="NCBI Taxonomy" id="3004097"/>
    <lineage>
        <taxon>Bacteria</taxon>
        <taxon>Pseudomonadati</taxon>
        <taxon>Bacteroidota</taxon>
        <taxon>Sphingobacteriia</taxon>
        <taxon>Sphingobacteriales</taxon>
        <taxon>Sphingobacteriaceae</taxon>
        <taxon>Pedobacter</taxon>
    </lineage>
</organism>
<sequence length="108" mass="11917">MNKRRFGLIATAMGMAGLMGSAQAATSATAKLTEQVNELKGTKEERKSKEAININQDGGLDFNPFLFNDAGLSPKEYGLRFGTGKSFICKSNRKRFATNAKLKRRRIK</sequence>
<feature type="signal peptide" evidence="1">
    <location>
        <begin position="1"/>
        <end position="24"/>
    </location>
</feature>
<keyword evidence="3" id="KW-1185">Reference proteome</keyword>
<gene>
    <name evidence="2" type="ORF">O0955_13155</name>
</gene>
<protein>
    <submittedName>
        <fullName evidence="2">Uncharacterized protein</fullName>
    </submittedName>
</protein>
<name>A0ABT4LAM2_9SPHI</name>